<gene>
    <name evidence="1" type="ORF">NCTC8580_03500</name>
</gene>
<dbReference type="EMBL" id="UHJC01000001">
    <property type="protein sequence ID" value="SUP85180.1"/>
    <property type="molecule type" value="Genomic_DNA"/>
</dbReference>
<protein>
    <submittedName>
        <fullName evidence="1">Uncharacterized protein</fullName>
    </submittedName>
</protein>
<proteinExistence type="predicted"/>
<dbReference type="Proteomes" id="UP000255087">
    <property type="component" value="Unassembled WGS sequence"/>
</dbReference>
<sequence>MVKSLLLIQYIIIQIKRASIRIFHTFMQDISDLHHRGTSLDHVNILFLIYLITSFT</sequence>
<reference evidence="1 2" key="1">
    <citation type="submission" date="2018-06" db="EMBL/GenBank/DDBJ databases">
        <authorList>
            <consortium name="Pathogen Informatics"/>
            <person name="Doyle S."/>
        </authorList>
    </citation>
    <scope>NUCLEOTIDE SEQUENCE [LARGE SCALE GENOMIC DNA]</scope>
    <source>
        <strain evidence="1 2">NCTC8580</strain>
    </source>
</reference>
<organism evidence="1 2">
    <name type="scientific">Yersinia pseudotuberculosis</name>
    <dbReference type="NCBI Taxonomy" id="633"/>
    <lineage>
        <taxon>Bacteria</taxon>
        <taxon>Pseudomonadati</taxon>
        <taxon>Pseudomonadota</taxon>
        <taxon>Gammaproteobacteria</taxon>
        <taxon>Enterobacterales</taxon>
        <taxon>Yersiniaceae</taxon>
        <taxon>Yersinia</taxon>
    </lineage>
</organism>
<evidence type="ECO:0000313" key="2">
    <source>
        <dbReference type="Proteomes" id="UP000255087"/>
    </source>
</evidence>
<name>A0A380QBS2_YERPU</name>
<evidence type="ECO:0000313" key="1">
    <source>
        <dbReference type="EMBL" id="SUP85180.1"/>
    </source>
</evidence>
<accession>A0A380QBS2</accession>
<dbReference type="AlphaFoldDB" id="A0A380QBS2"/>